<dbReference type="SUPFAM" id="SSF56112">
    <property type="entry name" value="Protein kinase-like (PK-like)"/>
    <property type="match status" value="1"/>
</dbReference>
<proteinExistence type="predicted"/>
<protein>
    <recommendedName>
        <fullName evidence="1">non-specific serine/threonine protein kinase</fullName>
        <ecNumber evidence="1">2.7.11.1</ecNumber>
    </recommendedName>
</protein>
<dbReference type="PROSITE" id="PS00108">
    <property type="entry name" value="PROTEIN_KINASE_ST"/>
    <property type="match status" value="1"/>
</dbReference>
<feature type="compositionally biased region" description="Low complexity" evidence="8">
    <location>
        <begin position="352"/>
        <end position="375"/>
    </location>
</feature>
<evidence type="ECO:0000256" key="7">
    <source>
        <dbReference type="PROSITE-ProRule" id="PRU10141"/>
    </source>
</evidence>
<evidence type="ECO:0000256" key="8">
    <source>
        <dbReference type="SAM" id="MobiDB-lite"/>
    </source>
</evidence>
<reference evidence="10" key="1">
    <citation type="submission" date="2024-06" db="EMBL/GenBank/DDBJ databases">
        <title>The genome sequences of Kitasatospora sp. strain HUAS MG31.</title>
        <authorList>
            <person name="Mo P."/>
        </authorList>
    </citation>
    <scope>NUCLEOTIDE SEQUENCE</scope>
    <source>
        <strain evidence="10">HUAS MG31</strain>
    </source>
</reference>
<sequence length="710" mass="72713">MTQAQESTGRLLAGRYRLNDVLGRGGMGTVWRAEDEMLGRIVAVKELRMTGAVDEDEKHRLIVRTLREAKATARIRHTAAVTVFDVVEEDERPWIVMELVESRSLAEVIKDDGPVPPVRAAEIALDVLGVLDEAHSLGILHRDVKPSNVLIGEDGRVVLTDFGIASVEGDASITSTGMLVGAPSYISPERARGQKPGPPADLWSLGGTLYSMVEGRPPYDRGSALATLTAVMTEDLAPPLNAGPLRPVIEGLLEKDPAKRLDAATTRARLKRIVADGAARAEATTQVVAASGATKVLPAVDEDAPAAKAAEAKAAQKAAPKGAAKAAAATGSGAAAKASGPAAAAAAAPSAPSATAAPSAPAKPAVPEQPKPAAKAPKRGGVGTVRVGSRSVVPPATPAPGPAAAAAAPTAAAAAPATARPAAVPPPARPGAATPADGRPADWWRKPPVLAGAALVVVLLLVAVVLVMQERGTGGSSAHGGQTPAPTSSDTAASGTGASPGPGTGDSATPGAQTPAGETPAGQTPGGQTPAGQGQNPTGQTPGGQTPAGQATSGGTNPGGTGTVPAGYVLHKDDSGFSIVLPDWLKFEGEDYDRTSRKFVGHGMKLMVDWTMPANGDALSDWQKQETELKGGFSGYQRIRIEGLTYRQWTNAADWEWTFGSNPRKHSLNRGFVTGNGKYGYALYWTIPDADWNANAQVRQTAFDSFVPAP</sequence>
<evidence type="ECO:0000256" key="3">
    <source>
        <dbReference type="ARBA" id="ARBA00022679"/>
    </source>
</evidence>
<dbReference type="PROSITE" id="PS00107">
    <property type="entry name" value="PROTEIN_KINASE_ATP"/>
    <property type="match status" value="1"/>
</dbReference>
<evidence type="ECO:0000256" key="2">
    <source>
        <dbReference type="ARBA" id="ARBA00022527"/>
    </source>
</evidence>
<dbReference type="PANTHER" id="PTHR43289">
    <property type="entry name" value="MITOGEN-ACTIVATED PROTEIN KINASE KINASE KINASE 20-RELATED"/>
    <property type="match status" value="1"/>
</dbReference>
<feature type="domain" description="Protein kinase" evidence="9">
    <location>
        <begin position="16"/>
        <end position="273"/>
    </location>
</feature>
<dbReference type="InterPro" id="IPR011009">
    <property type="entry name" value="Kinase-like_dom_sf"/>
</dbReference>
<feature type="region of interest" description="Disordered" evidence="8">
    <location>
        <begin position="473"/>
        <end position="567"/>
    </location>
</feature>
<dbReference type="Gene3D" id="3.30.200.20">
    <property type="entry name" value="Phosphorylase Kinase, domain 1"/>
    <property type="match status" value="1"/>
</dbReference>
<evidence type="ECO:0000256" key="4">
    <source>
        <dbReference type="ARBA" id="ARBA00022741"/>
    </source>
</evidence>
<keyword evidence="3 10" id="KW-0808">Transferase</keyword>
<feature type="region of interest" description="Disordered" evidence="8">
    <location>
        <begin position="352"/>
        <end position="404"/>
    </location>
</feature>
<feature type="binding site" evidence="7">
    <location>
        <position position="45"/>
    </location>
    <ligand>
        <name>ATP</name>
        <dbReference type="ChEBI" id="CHEBI:30616"/>
    </ligand>
</feature>
<keyword evidence="4 7" id="KW-0547">Nucleotide-binding</keyword>
<dbReference type="KEGG" id="kcm:ABWK59_14435"/>
<dbReference type="AlphaFoldDB" id="A0AAU8JVQ5"/>
<dbReference type="EC" id="2.7.11.1" evidence="1"/>
<dbReference type="PANTHER" id="PTHR43289:SF6">
    <property type="entry name" value="SERINE_THREONINE-PROTEIN KINASE NEKL-3"/>
    <property type="match status" value="1"/>
</dbReference>
<dbReference type="InterPro" id="IPR017441">
    <property type="entry name" value="Protein_kinase_ATP_BS"/>
</dbReference>
<dbReference type="EMBL" id="CP159872">
    <property type="protein sequence ID" value="XCM80029.1"/>
    <property type="molecule type" value="Genomic_DNA"/>
</dbReference>
<dbReference type="GO" id="GO:0005524">
    <property type="term" value="F:ATP binding"/>
    <property type="evidence" value="ECO:0007669"/>
    <property type="project" value="UniProtKB-UniRule"/>
</dbReference>
<dbReference type="InterPro" id="IPR008271">
    <property type="entry name" value="Ser/Thr_kinase_AS"/>
</dbReference>
<evidence type="ECO:0000259" key="9">
    <source>
        <dbReference type="PROSITE" id="PS50011"/>
    </source>
</evidence>
<evidence type="ECO:0000256" key="6">
    <source>
        <dbReference type="ARBA" id="ARBA00022840"/>
    </source>
</evidence>
<evidence type="ECO:0000256" key="5">
    <source>
        <dbReference type="ARBA" id="ARBA00022777"/>
    </source>
</evidence>
<keyword evidence="2" id="KW-0723">Serine/threonine-protein kinase</keyword>
<name>A0AAU8JVQ5_9ACTN</name>
<feature type="compositionally biased region" description="Low complexity" evidence="8">
    <location>
        <begin position="384"/>
        <end position="394"/>
    </location>
</feature>
<dbReference type="Pfam" id="PF00069">
    <property type="entry name" value="Pkinase"/>
    <property type="match status" value="1"/>
</dbReference>
<evidence type="ECO:0000256" key="1">
    <source>
        <dbReference type="ARBA" id="ARBA00012513"/>
    </source>
</evidence>
<feature type="compositionally biased region" description="Low complexity" evidence="8">
    <location>
        <begin position="483"/>
        <end position="497"/>
    </location>
</feature>
<evidence type="ECO:0000313" key="10">
    <source>
        <dbReference type="EMBL" id="XCM80029.1"/>
    </source>
</evidence>
<organism evidence="10">
    <name type="scientific">Kitasatospora camelliae</name>
    <dbReference type="NCBI Taxonomy" id="3156397"/>
    <lineage>
        <taxon>Bacteria</taxon>
        <taxon>Bacillati</taxon>
        <taxon>Actinomycetota</taxon>
        <taxon>Actinomycetes</taxon>
        <taxon>Kitasatosporales</taxon>
        <taxon>Streptomycetaceae</taxon>
        <taxon>Kitasatospora</taxon>
    </lineage>
</organism>
<accession>A0AAU8JVQ5</accession>
<dbReference type="SMART" id="SM00220">
    <property type="entry name" value="S_TKc"/>
    <property type="match status" value="1"/>
</dbReference>
<gene>
    <name evidence="10" type="ORF">ABWK59_14435</name>
</gene>
<dbReference type="InterPro" id="IPR000719">
    <property type="entry name" value="Prot_kinase_dom"/>
</dbReference>
<dbReference type="RefSeq" id="WP_354640990.1">
    <property type="nucleotide sequence ID" value="NZ_CP159872.1"/>
</dbReference>
<feature type="compositionally biased region" description="Low complexity" evidence="8">
    <location>
        <begin position="505"/>
        <end position="555"/>
    </location>
</feature>
<dbReference type="PROSITE" id="PS50011">
    <property type="entry name" value="PROTEIN_KINASE_DOM"/>
    <property type="match status" value="1"/>
</dbReference>
<dbReference type="Gene3D" id="1.10.510.10">
    <property type="entry name" value="Transferase(Phosphotransferase) domain 1"/>
    <property type="match status" value="1"/>
</dbReference>
<dbReference type="CDD" id="cd14014">
    <property type="entry name" value="STKc_PknB_like"/>
    <property type="match status" value="1"/>
</dbReference>
<keyword evidence="6 7" id="KW-0067">ATP-binding</keyword>
<keyword evidence="5 10" id="KW-0418">Kinase</keyword>
<feature type="region of interest" description="Disordered" evidence="8">
    <location>
        <begin position="417"/>
        <end position="439"/>
    </location>
</feature>
<dbReference type="GO" id="GO:0004674">
    <property type="term" value="F:protein serine/threonine kinase activity"/>
    <property type="evidence" value="ECO:0007669"/>
    <property type="project" value="UniProtKB-KW"/>
</dbReference>